<name>A0ABQ3XES2_9ACTN</name>
<proteinExistence type="predicted"/>
<reference evidence="2 3" key="1">
    <citation type="submission" date="2021-01" db="EMBL/GenBank/DDBJ databases">
        <title>Whole genome shotgun sequence of Actinoplanes couchii NBRC 106145.</title>
        <authorList>
            <person name="Komaki H."/>
            <person name="Tamura T."/>
        </authorList>
    </citation>
    <scope>NUCLEOTIDE SEQUENCE [LARGE SCALE GENOMIC DNA]</scope>
    <source>
        <strain evidence="2 3">NBRC 106145</strain>
    </source>
</reference>
<organism evidence="2 3">
    <name type="scientific">Actinoplanes couchii</name>
    <dbReference type="NCBI Taxonomy" id="403638"/>
    <lineage>
        <taxon>Bacteria</taxon>
        <taxon>Bacillati</taxon>
        <taxon>Actinomycetota</taxon>
        <taxon>Actinomycetes</taxon>
        <taxon>Micromonosporales</taxon>
        <taxon>Micromonosporaceae</taxon>
        <taxon>Actinoplanes</taxon>
    </lineage>
</organism>
<keyword evidence="1" id="KW-0472">Membrane</keyword>
<evidence type="ECO:0000256" key="1">
    <source>
        <dbReference type="SAM" id="Phobius"/>
    </source>
</evidence>
<dbReference type="Proteomes" id="UP000612282">
    <property type="component" value="Unassembled WGS sequence"/>
</dbReference>
<protein>
    <submittedName>
        <fullName evidence="2">Uncharacterized protein</fullName>
    </submittedName>
</protein>
<evidence type="ECO:0000313" key="3">
    <source>
        <dbReference type="Proteomes" id="UP000612282"/>
    </source>
</evidence>
<keyword evidence="1" id="KW-0812">Transmembrane</keyword>
<keyword evidence="1" id="KW-1133">Transmembrane helix</keyword>
<comment type="caution">
    <text evidence="2">The sequence shown here is derived from an EMBL/GenBank/DDBJ whole genome shotgun (WGS) entry which is preliminary data.</text>
</comment>
<accession>A0ABQ3XES2</accession>
<gene>
    <name evidence="2" type="ORF">Aco03nite_053290</name>
</gene>
<dbReference type="RefSeq" id="WP_203798978.1">
    <property type="nucleotide sequence ID" value="NZ_BAAAQE010000094.1"/>
</dbReference>
<dbReference type="EMBL" id="BOMG01000064">
    <property type="protein sequence ID" value="GID56925.1"/>
    <property type="molecule type" value="Genomic_DNA"/>
</dbReference>
<keyword evidence="3" id="KW-1185">Reference proteome</keyword>
<feature type="transmembrane region" description="Helical" evidence="1">
    <location>
        <begin position="41"/>
        <end position="61"/>
    </location>
</feature>
<sequence>MTIETELRDEMNDRAAAITLPDDPWLGFHHREVRHRRHRRARIGVAAAALAGIVGVQSGLLPVPGWAPTVAVASADDALINSPVRGSLAADTAWQEGLRAVPEDKQDPTELWRVVDRDTVRVLYAGDVGDRRVALAYVSYRFGLLTDPQIVWFDGPRGATPQQMSERGNLDAARQGASLIDTSADGPGIAVVVGPQGSTATIGTGTPVTGVPGSGLAEAVLAPQAAEPTITGTLTSDGRTVTVPGTTGWTTTE</sequence>
<evidence type="ECO:0000313" key="2">
    <source>
        <dbReference type="EMBL" id="GID56925.1"/>
    </source>
</evidence>